<evidence type="ECO:0000313" key="3">
    <source>
        <dbReference type="Proteomes" id="UP000050836"/>
    </source>
</evidence>
<organism evidence="2 3">
    <name type="scientific">Stenotrophomonas pictorum JCM 9942</name>
    <dbReference type="NCBI Taxonomy" id="1236960"/>
    <lineage>
        <taxon>Bacteria</taxon>
        <taxon>Pseudomonadati</taxon>
        <taxon>Pseudomonadota</taxon>
        <taxon>Gammaproteobacteria</taxon>
        <taxon>Lysobacterales</taxon>
        <taxon>Lysobacteraceae</taxon>
        <taxon>Stenotrophomonas</taxon>
    </lineage>
</organism>
<name>A0A0R0A872_9GAMM</name>
<sequence length="165" mass="17737">MKAAALAITVLLLLSPAASACSDPIVPSFQENLARAEHIFVFRLTSLELADSYPWPSNLKGNINIVRVLKGAAPATAKVALEGSCCGIKLVVGRYYLAVLESDPDVLRLLPGDQSILDVTDDFKAGEPGRAPNPYGVWPVQQYLLGHALPADYPSEYQLESTLSE</sequence>
<accession>A0A0R0A872</accession>
<feature type="chain" id="PRO_5006390408" evidence="1">
    <location>
        <begin position="21"/>
        <end position="165"/>
    </location>
</feature>
<evidence type="ECO:0000313" key="2">
    <source>
        <dbReference type="EMBL" id="KRG37521.1"/>
    </source>
</evidence>
<reference evidence="2 3" key="1">
    <citation type="submission" date="2015-10" db="EMBL/GenBank/DDBJ databases">
        <title>Genome sequencing and analysis of members of genus Stenotrophomonas.</title>
        <authorList>
            <person name="Patil P.P."/>
            <person name="Midha S."/>
            <person name="Patil P.B."/>
        </authorList>
    </citation>
    <scope>NUCLEOTIDE SEQUENCE [LARGE SCALE GENOMIC DNA]</scope>
    <source>
        <strain evidence="2 3">JCM 9942</strain>
    </source>
</reference>
<dbReference type="OrthoDB" id="9802794at2"/>
<dbReference type="RefSeq" id="WP_054659179.1">
    <property type="nucleotide sequence ID" value="NZ_BAZI01000153.1"/>
</dbReference>
<dbReference type="Proteomes" id="UP000050836">
    <property type="component" value="Unassembled WGS sequence"/>
</dbReference>
<comment type="caution">
    <text evidence="2">The sequence shown here is derived from an EMBL/GenBank/DDBJ whole genome shotgun (WGS) entry which is preliminary data.</text>
</comment>
<keyword evidence="3" id="KW-1185">Reference proteome</keyword>
<proteinExistence type="predicted"/>
<feature type="signal peptide" evidence="1">
    <location>
        <begin position="1"/>
        <end position="20"/>
    </location>
</feature>
<dbReference type="AlphaFoldDB" id="A0A0R0A872"/>
<protein>
    <submittedName>
        <fullName evidence="2">Uncharacterized protein</fullName>
    </submittedName>
</protein>
<dbReference type="EMBL" id="LLXS01000073">
    <property type="protein sequence ID" value="KRG37521.1"/>
    <property type="molecule type" value="Genomic_DNA"/>
</dbReference>
<gene>
    <name evidence="2" type="ORF">ARC78_15990</name>
</gene>
<evidence type="ECO:0000256" key="1">
    <source>
        <dbReference type="SAM" id="SignalP"/>
    </source>
</evidence>
<keyword evidence="1" id="KW-0732">Signal</keyword>
<dbReference type="PROSITE" id="PS51257">
    <property type="entry name" value="PROKAR_LIPOPROTEIN"/>
    <property type="match status" value="1"/>
</dbReference>